<keyword evidence="2" id="KW-0560">Oxidoreductase</keyword>
<evidence type="ECO:0000313" key="6">
    <source>
        <dbReference type="Proteomes" id="UP001273209"/>
    </source>
</evidence>
<evidence type="ECO:0000256" key="1">
    <source>
        <dbReference type="ARBA" id="ARBA00022857"/>
    </source>
</evidence>
<accession>A0AAE1IBG6</accession>
<organism evidence="5 6">
    <name type="scientific">Trichoderma aggressivum f. europaeum</name>
    <dbReference type="NCBI Taxonomy" id="173218"/>
    <lineage>
        <taxon>Eukaryota</taxon>
        <taxon>Fungi</taxon>
        <taxon>Dikarya</taxon>
        <taxon>Ascomycota</taxon>
        <taxon>Pezizomycotina</taxon>
        <taxon>Sordariomycetes</taxon>
        <taxon>Hypocreomycetidae</taxon>
        <taxon>Hypocreales</taxon>
        <taxon>Hypocreaceae</taxon>
        <taxon>Trichoderma</taxon>
    </lineage>
</organism>
<dbReference type="AlphaFoldDB" id="A0AAE1IBG6"/>
<dbReference type="Pfam" id="PF00248">
    <property type="entry name" value="Aldo_ket_red"/>
    <property type="match status" value="1"/>
</dbReference>
<dbReference type="InterPro" id="IPR023210">
    <property type="entry name" value="NADP_OxRdtase_dom"/>
</dbReference>
<evidence type="ECO:0000313" key="5">
    <source>
        <dbReference type="EMBL" id="KAK4067456.1"/>
    </source>
</evidence>
<protein>
    <recommendedName>
        <fullName evidence="4">NADP-dependent oxidoreductase domain-containing protein</fullName>
    </recommendedName>
</protein>
<comment type="caution">
    <text evidence="5">The sequence shown here is derived from an EMBL/GenBank/DDBJ whole genome shotgun (WGS) entry which is preliminary data.</text>
</comment>
<keyword evidence="6" id="KW-1185">Reference proteome</keyword>
<keyword evidence="1" id="KW-0521">NADP</keyword>
<dbReference type="InterPro" id="IPR020471">
    <property type="entry name" value="AKR"/>
</dbReference>
<dbReference type="PANTHER" id="PTHR43364:SF7">
    <property type="entry name" value="NADP-DEPENDENT OXIDOREDUCTASE DOMAIN-CONTAINING PROTEIN-RELATED"/>
    <property type="match status" value="1"/>
</dbReference>
<evidence type="ECO:0000256" key="3">
    <source>
        <dbReference type="ARBA" id="ARBA00038157"/>
    </source>
</evidence>
<evidence type="ECO:0000256" key="2">
    <source>
        <dbReference type="ARBA" id="ARBA00023002"/>
    </source>
</evidence>
<dbReference type="EMBL" id="JAWRVG010000034">
    <property type="protein sequence ID" value="KAK4067456.1"/>
    <property type="molecule type" value="Genomic_DNA"/>
</dbReference>
<sequence length="381" mass="42719">MSYFPGPPPPVSPLNRYRLLSPNASVRVSPLCLGSMNFGSNWKDFMGDCDKAASEAILDFFYEQGGNFIDTSNNYQFEESEAIIGDWMKKRGNRHEMVIATKYTTCYKLGPVRPHIAANFTGNGTKSLNVSVEASLKKLQTDYIDLLYVHWWDFGTSIPEVMQSLNNLVASGKVLYLGISDAPAWVVSKANEYARNHGLRQFSVYQGLWSAANRDFERDIIPMCKDEGMALAPWGSLGSGKFKTEEQRKAEVGRKVQATEVDIQVSKVLEKIAARKNTVLTSVALAYVTQKTPYVFPIVGGRTIEHLKHNIEALTLQLTEEDIEEIESAYPFDFGFPHNMMWGGKAPGPSQQKIWLLESAAHYEYVSEPKVSFAPFDTIQQ</sequence>
<dbReference type="InterPro" id="IPR050523">
    <property type="entry name" value="AKR_Detox_Biosynth"/>
</dbReference>
<dbReference type="InterPro" id="IPR036812">
    <property type="entry name" value="NAD(P)_OxRdtase_dom_sf"/>
</dbReference>
<gene>
    <name evidence="5" type="ORF">Triagg1_7636</name>
</gene>
<dbReference type="PANTHER" id="PTHR43364">
    <property type="entry name" value="NADH-SPECIFIC METHYLGLYOXAL REDUCTASE-RELATED"/>
    <property type="match status" value="1"/>
</dbReference>
<dbReference type="CDD" id="cd19146">
    <property type="entry name" value="AKR_AKR9A1-2"/>
    <property type="match status" value="1"/>
</dbReference>
<dbReference type="GO" id="GO:0016491">
    <property type="term" value="F:oxidoreductase activity"/>
    <property type="evidence" value="ECO:0007669"/>
    <property type="project" value="UniProtKB-KW"/>
</dbReference>
<reference evidence="5" key="1">
    <citation type="submission" date="2023-11" db="EMBL/GenBank/DDBJ databases">
        <title>The genome sequences of three competitors of mushroom-forming fungi.</title>
        <authorList>
            <person name="Beijen E."/>
            <person name="Ohm R.A."/>
        </authorList>
    </citation>
    <scope>NUCLEOTIDE SEQUENCE</scope>
    <source>
        <strain evidence="5">CBS 100526</strain>
    </source>
</reference>
<dbReference type="PRINTS" id="PR00069">
    <property type="entry name" value="ALDKETRDTASE"/>
</dbReference>
<dbReference type="GeneID" id="87922298"/>
<dbReference type="Proteomes" id="UP001273209">
    <property type="component" value="Unassembled WGS sequence"/>
</dbReference>
<comment type="similarity">
    <text evidence="3">Belongs to the aldo/keto reductase family. Aldo/keto reductase 2 subfamily.</text>
</comment>
<proteinExistence type="inferred from homology"/>
<feature type="domain" description="NADP-dependent oxidoreductase" evidence="4">
    <location>
        <begin position="30"/>
        <end position="330"/>
    </location>
</feature>
<dbReference type="RefSeq" id="XP_062753461.1">
    <property type="nucleotide sequence ID" value="XM_062902393.1"/>
</dbReference>
<evidence type="ECO:0000259" key="4">
    <source>
        <dbReference type="Pfam" id="PF00248"/>
    </source>
</evidence>
<name>A0AAE1IBG6_9HYPO</name>
<dbReference type="SUPFAM" id="SSF51430">
    <property type="entry name" value="NAD(P)-linked oxidoreductase"/>
    <property type="match status" value="1"/>
</dbReference>
<dbReference type="Gene3D" id="3.20.20.100">
    <property type="entry name" value="NADP-dependent oxidoreductase domain"/>
    <property type="match status" value="1"/>
</dbReference>